<keyword evidence="1" id="KW-1133">Transmembrane helix</keyword>
<sequence length="67" mass="8101">MNLILIDKYYHSQMFLTILIAYFFVTMLVLFFPILSGYVFVVLLHWNFQGYNKDKYIKEVANRADNR</sequence>
<dbReference type="EMBL" id="RHHQ01000012">
    <property type="protein sequence ID" value="RNB87429.1"/>
    <property type="molecule type" value="Genomic_DNA"/>
</dbReference>
<evidence type="ECO:0000313" key="3">
    <source>
        <dbReference type="Proteomes" id="UP000271031"/>
    </source>
</evidence>
<evidence type="ECO:0000256" key="1">
    <source>
        <dbReference type="SAM" id="Phobius"/>
    </source>
</evidence>
<keyword evidence="1" id="KW-0472">Membrane</keyword>
<dbReference type="AlphaFoldDB" id="A0A3M8DIL0"/>
<reference evidence="2 3" key="1">
    <citation type="submission" date="2018-10" db="EMBL/GenBank/DDBJ databases">
        <title>Phylogenomics of Brevibacillus.</title>
        <authorList>
            <person name="Dunlap C."/>
        </authorList>
    </citation>
    <scope>NUCLEOTIDE SEQUENCE [LARGE SCALE GENOMIC DNA]</scope>
    <source>
        <strain evidence="2 3">JCM 15716</strain>
    </source>
</reference>
<organism evidence="2 3">
    <name type="scientific">Brevibacillus fluminis</name>
    <dbReference type="NCBI Taxonomy" id="511487"/>
    <lineage>
        <taxon>Bacteria</taxon>
        <taxon>Bacillati</taxon>
        <taxon>Bacillota</taxon>
        <taxon>Bacilli</taxon>
        <taxon>Bacillales</taxon>
        <taxon>Paenibacillaceae</taxon>
        <taxon>Brevibacillus</taxon>
    </lineage>
</organism>
<gene>
    <name evidence="2" type="ORF">EDM56_17400</name>
</gene>
<feature type="transmembrane region" description="Helical" evidence="1">
    <location>
        <begin position="20"/>
        <end position="46"/>
    </location>
</feature>
<accession>A0A3M8DIL0</accession>
<comment type="caution">
    <text evidence="2">The sequence shown here is derived from an EMBL/GenBank/DDBJ whole genome shotgun (WGS) entry which is preliminary data.</text>
</comment>
<keyword evidence="3" id="KW-1185">Reference proteome</keyword>
<protein>
    <submittedName>
        <fullName evidence="2">Uncharacterized protein</fullName>
    </submittedName>
</protein>
<evidence type="ECO:0000313" key="2">
    <source>
        <dbReference type="EMBL" id="RNB87429.1"/>
    </source>
</evidence>
<keyword evidence="1" id="KW-0812">Transmembrane</keyword>
<proteinExistence type="predicted"/>
<name>A0A3M8DIL0_9BACL</name>
<dbReference type="Proteomes" id="UP000271031">
    <property type="component" value="Unassembled WGS sequence"/>
</dbReference>